<feature type="transmembrane region" description="Helical" evidence="1">
    <location>
        <begin position="12"/>
        <end position="35"/>
    </location>
</feature>
<feature type="transmembrane region" description="Helical" evidence="1">
    <location>
        <begin position="76"/>
        <end position="96"/>
    </location>
</feature>
<proteinExistence type="predicted"/>
<evidence type="ECO:0000313" key="2">
    <source>
        <dbReference type="EMBL" id="KAJ0395696.1"/>
    </source>
</evidence>
<protein>
    <submittedName>
        <fullName evidence="2">Uncharacterized protein</fullName>
    </submittedName>
</protein>
<dbReference type="EMBL" id="JAKCXM010000329">
    <property type="protein sequence ID" value="KAJ0395696.1"/>
    <property type="molecule type" value="Genomic_DNA"/>
</dbReference>
<dbReference type="Proteomes" id="UP001209570">
    <property type="component" value="Unassembled WGS sequence"/>
</dbReference>
<accession>A0AAD5Q840</accession>
<feature type="transmembrane region" description="Helical" evidence="1">
    <location>
        <begin position="108"/>
        <end position="124"/>
    </location>
</feature>
<evidence type="ECO:0000256" key="1">
    <source>
        <dbReference type="SAM" id="Phobius"/>
    </source>
</evidence>
<keyword evidence="1" id="KW-1133">Transmembrane helix</keyword>
<comment type="caution">
    <text evidence="2">The sequence shown here is derived from an EMBL/GenBank/DDBJ whole genome shotgun (WGS) entry which is preliminary data.</text>
</comment>
<dbReference type="AlphaFoldDB" id="A0AAD5Q840"/>
<gene>
    <name evidence="2" type="ORF">P43SY_005126</name>
</gene>
<evidence type="ECO:0000313" key="3">
    <source>
        <dbReference type="Proteomes" id="UP001209570"/>
    </source>
</evidence>
<keyword evidence="1" id="KW-0472">Membrane</keyword>
<reference evidence="2" key="1">
    <citation type="submission" date="2021-12" db="EMBL/GenBank/DDBJ databases">
        <title>Prjna785345.</title>
        <authorList>
            <person name="Rujirawat T."/>
            <person name="Krajaejun T."/>
        </authorList>
    </citation>
    <scope>NUCLEOTIDE SEQUENCE</scope>
    <source>
        <strain evidence="2">Pi057C3</strain>
    </source>
</reference>
<keyword evidence="1" id="KW-0812">Transmembrane</keyword>
<sequence length="165" mass="17998">MHADLRGFCVSLYGAPVTYAASLAIGAASSAALLFDMEGPFSLLGAFDVDGLAASFGLYVIFQFRVLERQMGSRKFGSMIFFIWTISALLQLSALLSMPSLARRLPPGPYAVLGALTVFFIKYLPRLHPKAYSIVGINFSDKSSTYILMAAVSRQTMRIDRHSSV</sequence>
<name>A0AAD5Q840_PYTIN</name>
<feature type="transmembrane region" description="Helical" evidence="1">
    <location>
        <begin position="41"/>
        <end position="64"/>
    </location>
</feature>
<keyword evidence="3" id="KW-1185">Reference proteome</keyword>
<organism evidence="2 3">
    <name type="scientific">Pythium insidiosum</name>
    <name type="common">Pythiosis disease agent</name>
    <dbReference type="NCBI Taxonomy" id="114742"/>
    <lineage>
        <taxon>Eukaryota</taxon>
        <taxon>Sar</taxon>
        <taxon>Stramenopiles</taxon>
        <taxon>Oomycota</taxon>
        <taxon>Peronosporomycetes</taxon>
        <taxon>Pythiales</taxon>
        <taxon>Pythiaceae</taxon>
        <taxon>Pythium</taxon>
    </lineage>
</organism>